<keyword evidence="2" id="KW-1185">Reference proteome</keyword>
<evidence type="ECO:0008006" key="3">
    <source>
        <dbReference type="Google" id="ProtNLM"/>
    </source>
</evidence>
<proteinExistence type="predicted"/>
<dbReference type="Proteomes" id="UP000053661">
    <property type="component" value="Unassembled WGS sequence"/>
</dbReference>
<dbReference type="AlphaFoldDB" id="A0A093CCD3"/>
<reference evidence="1 2" key="1">
    <citation type="submission" date="2014-04" db="EMBL/GenBank/DDBJ databases">
        <title>Genome evolution of avian class.</title>
        <authorList>
            <person name="Zhang G."/>
            <person name="Li C."/>
        </authorList>
    </citation>
    <scope>NUCLEOTIDE SEQUENCE [LARGE SCALE GENOMIC DNA]</scope>
    <source>
        <strain evidence="1">BGI_N340</strain>
    </source>
</reference>
<evidence type="ECO:0000313" key="2">
    <source>
        <dbReference type="Proteomes" id="UP000053661"/>
    </source>
</evidence>
<sequence>RDLDRLERWARANLMKFNQAKCKVLHLGHGNPRHKYRLGGEWIESSPEEKDLGVLVDEKLNMSRQCALAAQKANRILGCIKRSVASRSREVILPLYSALVRPHLEYCVQFWSPQHKKDMDQLERVQRRATKMVRGLEHLSYEDRLKELGLFSLEKRRLQGDLIAVFQYLKGAYKKDGERLFRRACCDRTRGNGFKIEGGRFRLDIRKKFFTMRVAEHWNRLPREVVDAPSLETFKARLDEALSNLI</sequence>
<protein>
    <recommendedName>
        <fullName evidence="3">Reverse transcriptase domain-containing protein</fullName>
    </recommendedName>
</protein>
<feature type="non-terminal residue" evidence="1">
    <location>
        <position position="1"/>
    </location>
</feature>
<dbReference type="PANTHER" id="PTHR33332">
    <property type="entry name" value="REVERSE TRANSCRIPTASE DOMAIN-CONTAINING PROTEIN"/>
    <property type="match status" value="1"/>
</dbReference>
<accession>A0A093CCD3</accession>
<evidence type="ECO:0000313" key="1">
    <source>
        <dbReference type="EMBL" id="KFV09992.1"/>
    </source>
</evidence>
<name>A0A093CCD3_TAUER</name>
<feature type="non-terminal residue" evidence="1">
    <location>
        <position position="246"/>
    </location>
</feature>
<dbReference type="PRINTS" id="PR01345">
    <property type="entry name" value="CERVTRCPTASE"/>
</dbReference>
<organism evidence="1 2">
    <name type="scientific">Tauraco erythrolophus</name>
    <name type="common">Red-crested turaco</name>
    <dbReference type="NCBI Taxonomy" id="121530"/>
    <lineage>
        <taxon>Eukaryota</taxon>
        <taxon>Metazoa</taxon>
        <taxon>Chordata</taxon>
        <taxon>Craniata</taxon>
        <taxon>Vertebrata</taxon>
        <taxon>Euteleostomi</taxon>
        <taxon>Archelosauria</taxon>
        <taxon>Archosauria</taxon>
        <taxon>Dinosauria</taxon>
        <taxon>Saurischia</taxon>
        <taxon>Theropoda</taxon>
        <taxon>Coelurosauria</taxon>
        <taxon>Aves</taxon>
        <taxon>Neognathae</taxon>
        <taxon>Neoaves</taxon>
        <taxon>Otidimorphae</taxon>
        <taxon>Musophagiformes</taxon>
        <taxon>Musophagidae</taxon>
        <taxon>Tauraco</taxon>
    </lineage>
</organism>
<dbReference type="EMBL" id="KL457084">
    <property type="protein sequence ID" value="KFV09992.1"/>
    <property type="molecule type" value="Genomic_DNA"/>
</dbReference>
<gene>
    <name evidence="1" type="ORF">N340_14478</name>
</gene>